<sequence>MLLQNFLRKPCQTTAMRKNSISENARLLSELEEISCMSNQGNITIENNANLSNDTIKLKTEIKSFMDDTRNELQFYLEDNNIKNDTKKCQKASSYINWRGMDYVNLLLSEKEDYNISCLVEKWNEKKKTFEKSIDEKMSSTCNATAFDYCAILNKNKNCTRPYEYNDLSLGTLLTYDQLNNAIYSTNKTQIIEDRRLSFLNITNDMSDYHFRVYEKDRSERNCGKWSMYIYKRGKQFVNMAENELYDDHLYINDSIRIWNVHSNTLQNTELEDTGIQCNMTTLIHQIKQRQNTDDPYNLDWLPSNSTQNKSNETSNNTTTLPDVLQPTTVTPKELLNAATTNLSDNNTSIVNNINGVNSSENIFISVTAEPSMTTDQTSPETATTISPEDSTQSNSSTPNDTIHPNTNTISDTTSSSHSPEIVTSPATKTLPSNSTTSSGTPSVTPSPGEISATATNEYSFNTMKSFTNNITPSATITSPPTSASLSFSETVISPISKPSPSDSPTSSNKSVDTSAHEHMSPTNIAIPSTSNSVSPATKPLCSHSPTSSSASTVTGFPVNDSSTNITASCTTTVESLENNITPSTTPTNSPATSLSSQTVTSVNKNISTNGNTSVTNDTASPKNNPLPSPEFAPSLTTMTTTPTDSSTPPLHSSIPKITTLPSTNNSISPAKDTSILPTNDVTHKTETSPLSDNSTHFSTNTNEPSTNRIASPATNTTSPTSDIISPTALSNSLDKTPILTTPTAFFPTTNNNLPSNQTDIIQLQNQQIIHAPLKQVQHVNGRNCTENTSSCPSAAVPNTLTPTPSNIPTNVMPTVKPTDNLLIMVPGGIFLLGIIFLLVLLWKCTPIGSWIRNRKSKKKKARKKIKKITKEPLLMDTNYIKKEPINNKKYSFLHHEKEIPLCDMSLENEKDLKYKQMKKSRAHKGKYMENEKGLQYKQTKKSKSHKGMYMENEKDLKYEQMKKPKAHKGTYIENEKDLNYEKMKKSKAHEGVYMENEKYLKYDQMKKSKAHEGIYMENENKCIREVVEISKKHENESILGEKLYEDDPRDDIEEIELNVNKSRNKIKEEKLNKNILKKNTAHNVEYIMVDTLNEEETNDMNVIKEKYECKNEMKNLENKRSINDEVCSWNTWINIHLIALLENKKEEWKLNKTEFFKIFSEEFEKDRENFNLKEMRNNSVIKIKGENSAVTMEKNSSILEKYKNEMWFINLKNEWKQEQEKHLQYLEEHEIKKMSELGLNNFILGKKKKIWKKWIEWQIEHSYEYKNQKWFVQLLEEYEKKEIHENLKEEKIKKERNNGIDKNEMKKNLERRILLDIHMMVLEECMKEEWEKEEEFFKANMEELKKYKNLDEETNILDKIERERSWNVISEKKKEEIEKWKKEKWFIELMLEWKNNEEKYMMETYEEILVKKNKKRIIDVILERKSNIWKKQCENICRKWKEDDNNEEWFTKLVNVYENEEKEYKSRISKNSIEKKKENKKTIERGESIIEINKKEEGKMRKYERKSLQESYEKNNSIINKKKLKWKTLIEIYMVILEECRKEEWLLNRGKFLETCLEEFIEEDKEKYPKIIENDLAMIKEREEDVGTLMIEKQKLLWKKWVKRNKRMSEKWKKEEWFINLKKEWGKEQEKFDELTKESEIVEIEAEKNPMLEKQKRIWKQWLKKQRMWFILHSEYEWFNNLLDEYEKEEEHKEGITKKDEKEAMEIHENIEELKQEIDEEIEKYKKKEKLIQKVLIEIHMTLLEECKKDEWQKEKEYFFRTMMEELKIQENLDENVIILDIKKKRSRNVILDIEKVEIEKWKKKKWFIELMLEMNNKEKKYIKDIYEDMIAKKNEDGIRNPMLEMQKIIWKKHCEDIHNRWIEKNNKEILQH</sequence>
<feature type="compositionally biased region" description="Low complexity" evidence="2">
    <location>
        <begin position="493"/>
        <end position="513"/>
    </location>
</feature>
<evidence type="ECO:0000256" key="1">
    <source>
        <dbReference type="SAM" id="Coils"/>
    </source>
</evidence>
<comment type="caution">
    <text evidence="3">The sequence shown here is derived from an EMBL/GenBank/DDBJ whole genome shotgun (WGS) entry which is preliminary data.</text>
</comment>
<feature type="compositionally biased region" description="Low complexity" evidence="2">
    <location>
        <begin position="634"/>
        <end position="654"/>
    </location>
</feature>
<keyword evidence="1" id="KW-0175">Coiled coil</keyword>
<dbReference type="GeneID" id="39732647"/>
<feature type="compositionally biased region" description="Polar residues" evidence="2">
    <location>
        <begin position="521"/>
        <end position="536"/>
    </location>
</feature>
<feature type="region of interest" description="Disordered" evidence="2">
    <location>
        <begin position="493"/>
        <end position="564"/>
    </location>
</feature>
<protein>
    <submittedName>
        <fullName evidence="3">Surface-associated interspersed protein (SURFIN)</fullName>
    </submittedName>
</protein>
<feature type="coiled-coil region" evidence="1">
    <location>
        <begin position="1680"/>
        <end position="1739"/>
    </location>
</feature>
<feature type="coiled-coil region" evidence="1">
    <location>
        <begin position="1053"/>
        <end position="1080"/>
    </location>
</feature>
<accession>A0A1J1GVI2</accession>
<feature type="region of interest" description="Disordered" evidence="2">
    <location>
        <begin position="604"/>
        <end position="734"/>
    </location>
</feature>
<keyword evidence="4" id="KW-1185">Reference proteome</keyword>
<gene>
    <name evidence="3" type="ORF">PGAL8A_00411700</name>
</gene>
<dbReference type="RefSeq" id="XP_028529340.1">
    <property type="nucleotide sequence ID" value="XM_028672826.1"/>
</dbReference>
<feature type="compositionally biased region" description="Polar residues" evidence="2">
    <location>
        <begin position="656"/>
        <end position="669"/>
    </location>
</feature>
<evidence type="ECO:0000313" key="3">
    <source>
        <dbReference type="EMBL" id="CRG96535.1"/>
    </source>
</evidence>
<dbReference type="OrthoDB" id="348930at2759"/>
<feature type="compositionally biased region" description="Low complexity" evidence="2">
    <location>
        <begin position="407"/>
        <end position="419"/>
    </location>
</feature>
<feature type="compositionally biased region" description="Polar residues" evidence="2">
    <location>
        <begin position="604"/>
        <end position="624"/>
    </location>
</feature>
<dbReference type="OMA" id="DCIFAND"/>
<feature type="compositionally biased region" description="Low complexity" evidence="2">
    <location>
        <begin position="711"/>
        <end position="728"/>
    </location>
</feature>
<dbReference type="VEuPathDB" id="PlasmoDB:PGAL8A_00411700"/>
<feature type="compositionally biased region" description="Low complexity" evidence="2">
    <location>
        <begin position="543"/>
        <end position="555"/>
    </location>
</feature>
<dbReference type="EMBL" id="CVMV01000061">
    <property type="protein sequence ID" value="CRG96535.1"/>
    <property type="molecule type" value="Genomic_DNA"/>
</dbReference>
<organism evidence="3 4">
    <name type="scientific">Plasmodium gallinaceum</name>
    <dbReference type="NCBI Taxonomy" id="5849"/>
    <lineage>
        <taxon>Eukaryota</taxon>
        <taxon>Sar</taxon>
        <taxon>Alveolata</taxon>
        <taxon>Apicomplexa</taxon>
        <taxon>Aconoidasida</taxon>
        <taxon>Haemosporida</taxon>
        <taxon>Plasmodiidae</taxon>
        <taxon>Plasmodium</taxon>
        <taxon>Plasmodium (Haemamoeba)</taxon>
    </lineage>
</organism>
<feature type="compositionally biased region" description="Polar residues" evidence="2">
    <location>
        <begin position="688"/>
        <end position="710"/>
    </location>
</feature>
<evidence type="ECO:0000256" key="2">
    <source>
        <dbReference type="SAM" id="MobiDB-lite"/>
    </source>
</evidence>
<feature type="compositionally biased region" description="Polar residues" evidence="2">
    <location>
        <begin position="369"/>
        <end position="406"/>
    </location>
</feature>
<feature type="compositionally biased region" description="Low complexity" evidence="2">
    <location>
        <begin position="432"/>
        <end position="448"/>
    </location>
</feature>
<feature type="region of interest" description="Disordered" evidence="2">
    <location>
        <begin position="369"/>
        <end position="453"/>
    </location>
</feature>
<dbReference type="Proteomes" id="UP000220797">
    <property type="component" value="Unassembled WGS sequence"/>
</dbReference>
<reference evidence="3" key="1">
    <citation type="submission" date="2015-04" db="EMBL/GenBank/DDBJ databases">
        <authorList>
            <consortium name="Pathogen Informatics"/>
        </authorList>
    </citation>
    <scope>NUCLEOTIDE SEQUENCE [LARGE SCALE GENOMIC DNA]</scope>
    <source>
        <strain evidence="3">8A</strain>
    </source>
</reference>
<evidence type="ECO:0000313" key="4">
    <source>
        <dbReference type="Proteomes" id="UP000220797"/>
    </source>
</evidence>
<proteinExistence type="predicted"/>
<feature type="compositionally biased region" description="Low complexity" evidence="2">
    <location>
        <begin position="304"/>
        <end position="320"/>
    </location>
</feature>
<name>A0A1J1GVI2_PLAGA</name>
<feature type="region of interest" description="Disordered" evidence="2">
    <location>
        <begin position="295"/>
        <end position="327"/>
    </location>
</feature>